<dbReference type="PROSITE" id="PS51178">
    <property type="entry name" value="PASTA"/>
    <property type="match status" value="2"/>
</dbReference>
<reference evidence="3" key="1">
    <citation type="submission" date="2021-03" db="EMBL/GenBank/DDBJ databases">
        <authorList>
            <person name="Wang G."/>
        </authorList>
    </citation>
    <scope>NUCLEOTIDE SEQUENCE</scope>
    <source>
        <strain evidence="3">KCTC 12899</strain>
    </source>
</reference>
<evidence type="ECO:0000256" key="1">
    <source>
        <dbReference type="SAM" id="Phobius"/>
    </source>
</evidence>
<evidence type="ECO:0000259" key="2">
    <source>
        <dbReference type="PROSITE" id="PS51178"/>
    </source>
</evidence>
<protein>
    <submittedName>
        <fullName evidence="3">PASTA domain-containing protein</fullName>
    </submittedName>
</protein>
<dbReference type="Proteomes" id="UP000664417">
    <property type="component" value="Unassembled WGS sequence"/>
</dbReference>
<name>A0A8J7U506_9BACT</name>
<dbReference type="Pfam" id="PF03793">
    <property type="entry name" value="PASTA"/>
    <property type="match status" value="2"/>
</dbReference>
<dbReference type="RefSeq" id="WP_207858625.1">
    <property type="nucleotide sequence ID" value="NZ_JAFREP010000007.1"/>
</dbReference>
<feature type="transmembrane region" description="Helical" evidence="1">
    <location>
        <begin position="12"/>
        <end position="36"/>
    </location>
</feature>
<evidence type="ECO:0000313" key="3">
    <source>
        <dbReference type="EMBL" id="MBO1318831.1"/>
    </source>
</evidence>
<dbReference type="EMBL" id="JAFREP010000007">
    <property type="protein sequence ID" value="MBO1318831.1"/>
    <property type="molecule type" value="Genomic_DNA"/>
</dbReference>
<dbReference type="SUPFAM" id="SSF54184">
    <property type="entry name" value="Penicillin-binding protein 2x (pbp-2x), c-terminal domain"/>
    <property type="match status" value="1"/>
</dbReference>
<comment type="caution">
    <text evidence="3">The sequence shown here is derived from an EMBL/GenBank/DDBJ whole genome shotgun (WGS) entry which is preliminary data.</text>
</comment>
<dbReference type="SMART" id="SM00740">
    <property type="entry name" value="PASTA"/>
    <property type="match status" value="3"/>
</dbReference>
<dbReference type="CDD" id="cd06577">
    <property type="entry name" value="PASTA_pknB"/>
    <property type="match status" value="2"/>
</dbReference>
<feature type="domain" description="PASTA" evidence="2">
    <location>
        <begin position="111"/>
        <end position="178"/>
    </location>
</feature>
<accession>A0A8J7U506</accession>
<gene>
    <name evidence="3" type="ORF">J3U88_10185</name>
</gene>
<keyword evidence="1" id="KW-1133">Transmembrane helix</keyword>
<feature type="domain" description="PASTA" evidence="2">
    <location>
        <begin position="41"/>
        <end position="110"/>
    </location>
</feature>
<dbReference type="AlphaFoldDB" id="A0A8J7U506"/>
<keyword evidence="4" id="KW-1185">Reference proteome</keyword>
<keyword evidence="1" id="KW-0472">Membrane</keyword>
<dbReference type="InterPro" id="IPR005543">
    <property type="entry name" value="PASTA_dom"/>
</dbReference>
<dbReference type="Gene3D" id="3.30.10.20">
    <property type="match status" value="3"/>
</dbReference>
<organism evidence="3 4">
    <name type="scientific">Acanthopleuribacter pedis</name>
    <dbReference type="NCBI Taxonomy" id="442870"/>
    <lineage>
        <taxon>Bacteria</taxon>
        <taxon>Pseudomonadati</taxon>
        <taxon>Acidobacteriota</taxon>
        <taxon>Holophagae</taxon>
        <taxon>Acanthopleuribacterales</taxon>
        <taxon>Acanthopleuribacteraceae</taxon>
        <taxon>Acanthopleuribacter</taxon>
    </lineage>
</organism>
<evidence type="ECO:0000313" key="4">
    <source>
        <dbReference type="Proteomes" id="UP000664417"/>
    </source>
</evidence>
<sequence>MAFRKTLTKLLLKTFLVVLGCCFFGVGAVAGTWFYLRHMVAGRVVEVPDLYDLPRDEAVQILKDHRLVVVVDEDAGIHSSAVKAGRVLLQIPRPGQRVKEGREIEMILSAGEEVKAIPQLVGESLGFSQTLLERADSKVALISRIPTNSNNRGRILAQHPEPGGDLGIRSGVSLLVSDGQQAEWYVMPDLAHRDYAEVKTFLDKHEFRVVTKYKSFDRGLGQVVLEQRPHPGYPINKNQNITLVVNRDH</sequence>
<proteinExistence type="predicted"/>
<keyword evidence="1" id="KW-0812">Transmembrane</keyword>